<organism evidence="1 2">
    <name type="scientific">Oxobacter pfennigii</name>
    <dbReference type="NCBI Taxonomy" id="36849"/>
    <lineage>
        <taxon>Bacteria</taxon>
        <taxon>Bacillati</taxon>
        <taxon>Bacillota</taxon>
        <taxon>Clostridia</taxon>
        <taxon>Eubacteriales</taxon>
        <taxon>Clostridiaceae</taxon>
        <taxon>Oxobacter</taxon>
    </lineage>
</organism>
<dbReference type="RefSeq" id="WP_054876140.1">
    <property type="nucleotide sequence ID" value="NZ_LKET01000039.1"/>
</dbReference>
<comment type="caution">
    <text evidence="1">The sequence shown here is derived from an EMBL/GenBank/DDBJ whole genome shotgun (WGS) entry which is preliminary data.</text>
</comment>
<accession>A0A0P8YVI3</accession>
<gene>
    <name evidence="1" type="ORF">OXPF_31550</name>
</gene>
<dbReference type="SUPFAM" id="SSF52540">
    <property type="entry name" value="P-loop containing nucleoside triphosphate hydrolases"/>
    <property type="match status" value="1"/>
</dbReference>
<reference evidence="1 2" key="1">
    <citation type="submission" date="2015-09" db="EMBL/GenBank/DDBJ databases">
        <title>Genome sequence of Oxobacter pfennigii DSM 3222.</title>
        <authorList>
            <person name="Poehlein A."/>
            <person name="Bengelsdorf F.R."/>
            <person name="Schiel-Bengelsdorf B."/>
            <person name="Duerre P."/>
            <person name="Daniel R."/>
        </authorList>
    </citation>
    <scope>NUCLEOTIDE SEQUENCE [LARGE SCALE GENOMIC DNA]</scope>
    <source>
        <strain evidence="1 2">DSM 3222</strain>
    </source>
</reference>
<dbReference type="Gene3D" id="3.40.50.300">
    <property type="entry name" value="P-loop containing nucleotide triphosphate hydrolases"/>
    <property type="match status" value="1"/>
</dbReference>
<evidence type="ECO:0000313" key="2">
    <source>
        <dbReference type="Proteomes" id="UP000050326"/>
    </source>
</evidence>
<dbReference type="OrthoDB" id="1777757at2"/>
<name>A0A0P8YVI3_9CLOT</name>
<dbReference type="EMBL" id="LKET01000039">
    <property type="protein sequence ID" value="KPU43713.1"/>
    <property type="molecule type" value="Genomic_DNA"/>
</dbReference>
<sequence length="208" mass="24323">MVIELLGIPGCGKSTYVRNFIKENKDALNPLELYLYDDLRFKQNMNKIKLLFLFFLSHPIKSIELTIAFNRVKFKSKFTKLKMFTYLFSIVSIYSLCITKYSQNLIILDEGINQVIWGISYNSFDSEQSIYKLQKLLFPYFADEIIFFRVPKYVIKERLLARTNSGGSELQKDILKNEELIDKSISLVEIIAKRVNELSTIKLVVIDF</sequence>
<protein>
    <submittedName>
        <fullName evidence="1">Uncharacterized protein</fullName>
    </submittedName>
</protein>
<dbReference type="Proteomes" id="UP000050326">
    <property type="component" value="Unassembled WGS sequence"/>
</dbReference>
<dbReference type="STRING" id="36849.OXPF_31550"/>
<keyword evidence="2" id="KW-1185">Reference proteome</keyword>
<evidence type="ECO:0000313" key="1">
    <source>
        <dbReference type="EMBL" id="KPU43713.1"/>
    </source>
</evidence>
<proteinExistence type="predicted"/>
<dbReference type="AlphaFoldDB" id="A0A0P8YVI3"/>
<dbReference type="InterPro" id="IPR027417">
    <property type="entry name" value="P-loop_NTPase"/>
</dbReference>